<keyword evidence="13" id="KW-1185">Reference proteome</keyword>
<dbReference type="PANTHER" id="PTHR30413:SF10">
    <property type="entry name" value="CAPSULE POLYSACCHARIDE EXPORT INNER-MEMBRANE PROTEIN CTRC"/>
    <property type="match status" value="1"/>
</dbReference>
<name>A0A368LG46_9VIBR</name>
<comment type="subcellular location">
    <subcellularLocation>
        <location evidence="1">Cell membrane</location>
        <topology evidence="1">Multi-pass membrane protein</topology>
    </subcellularLocation>
</comment>
<dbReference type="GO" id="GO:0015774">
    <property type="term" value="P:polysaccharide transport"/>
    <property type="evidence" value="ECO:0007669"/>
    <property type="project" value="UniProtKB-KW"/>
</dbReference>
<dbReference type="PRINTS" id="PR00164">
    <property type="entry name" value="ABC2TRNSPORT"/>
</dbReference>
<gene>
    <name evidence="12" type="ORF">CIK83_16145</name>
</gene>
<keyword evidence="3" id="KW-0813">Transport</keyword>
<feature type="domain" description="ABC-2 type transporter transmembrane" evidence="11">
    <location>
        <begin position="24"/>
        <end position="207"/>
    </location>
</feature>
<evidence type="ECO:0000313" key="12">
    <source>
        <dbReference type="EMBL" id="RCS69136.1"/>
    </source>
</evidence>
<feature type="transmembrane region" description="Helical" evidence="10">
    <location>
        <begin position="138"/>
        <end position="159"/>
    </location>
</feature>
<dbReference type="EMBL" id="QPGL01000003">
    <property type="protein sequence ID" value="RCS69136.1"/>
    <property type="molecule type" value="Genomic_DNA"/>
</dbReference>
<dbReference type="InterPro" id="IPR013525">
    <property type="entry name" value="ABC2_TM"/>
</dbReference>
<comment type="similarity">
    <text evidence="2">Belongs to the ABC-2 integral membrane protein family.</text>
</comment>
<dbReference type="InterPro" id="IPR000412">
    <property type="entry name" value="ABC_2_transport"/>
</dbReference>
<keyword evidence="4" id="KW-1003">Cell membrane</keyword>
<dbReference type="GO" id="GO:0140359">
    <property type="term" value="F:ABC-type transporter activity"/>
    <property type="evidence" value="ECO:0007669"/>
    <property type="project" value="InterPro"/>
</dbReference>
<evidence type="ECO:0000256" key="8">
    <source>
        <dbReference type="ARBA" id="ARBA00023047"/>
    </source>
</evidence>
<keyword evidence="7 10" id="KW-1133">Transmembrane helix</keyword>
<evidence type="ECO:0000256" key="10">
    <source>
        <dbReference type="SAM" id="Phobius"/>
    </source>
</evidence>
<proteinExistence type="inferred from homology"/>
<comment type="caution">
    <text evidence="12">The sequence shown here is derived from an EMBL/GenBank/DDBJ whole genome shotgun (WGS) entry which is preliminary data.</text>
</comment>
<evidence type="ECO:0000256" key="6">
    <source>
        <dbReference type="ARBA" id="ARBA00022692"/>
    </source>
</evidence>
<dbReference type="Proteomes" id="UP000252479">
    <property type="component" value="Unassembled WGS sequence"/>
</dbReference>
<feature type="transmembrane region" description="Helical" evidence="10">
    <location>
        <begin position="225"/>
        <end position="243"/>
    </location>
</feature>
<evidence type="ECO:0000256" key="7">
    <source>
        <dbReference type="ARBA" id="ARBA00022989"/>
    </source>
</evidence>
<dbReference type="RefSeq" id="WP_086962174.1">
    <property type="nucleotide sequence ID" value="NZ_FUKS01000041.1"/>
</dbReference>
<evidence type="ECO:0000256" key="3">
    <source>
        <dbReference type="ARBA" id="ARBA00022448"/>
    </source>
</evidence>
<evidence type="ECO:0000256" key="1">
    <source>
        <dbReference type="ARBA" id="ARBA00004651"/>
    </source>
</evidence>
<protein>
    <recommendedName>
        <fullName evidence="11">ABC-2 type transporter transmembrane domain-containing protein</fullName>
    </recommendedName>
</protein>
<keyword evidence="8" id="KW-0625">Polysaccharide transport</keyword>
<evidence type="ECO:0000256" key="2">
    <source>
        <dbReference type="ARBA" id="ARBA00007783"/>
    </source>
</evidence>
<feature type="transmembrane region" description="Helical" evidence="10">
    <location>
        <begin position="29"/>
        <end position="49"/>
    </location>
</feature>
<keyword evidence="6 10" id="KW-0812">Transmembrane</keyword>
<accession>A0A368LG46</accession>
<organism evidence="12 13">
    <name type="scientific">Vibrio casei</name>
    <dbReference type="NCBI Taxonomy" id="673372"/>
    <lineage>
        <taxon>Bacteria</taxon>
        <taxon>Pseudomonadati</taxon>
        <taxon>Pseudomonadota</taxon>
        <taxon>Gammaproteobacteria</taxon>
        <taxon>Vibrionales</taxon>
        <taxon>Vibrionaceae</taxon>
        <taxon>Vibrio</taxon>
    </lineage>
</organism>
<dbReference type="PANTHER" id="PTHR30413">
    <property type="entry name" value="INNER MEMBRANE TRANSPORT PERMEASE"/>
    <property type="match status" value="1"/>
</dbReference>
<evidence type="ECO:0000259" key="11">
    <source>
        <dbReference type="Pfam" id="PF01061"/>
    </source>
</evidence>
<dbReference type="GeneID" id="303190455"/>
<keyword evidence="5" id="KW-0762">Sugar transport</keyword>
<feature type="transmembrane region" description="Helical" evidence="10">
    <location>
        <begin position="61"/>
        <end position="82"/>
    </location>
</feature>
<evidence type="ECO:0000256" key="9">
    <source>
        <dbReference type="ARBA" id="ARBA00023136"/>
    </source>
</evidence>
<evidence type="ECO:0000256" key="4">
    <source>
        <dbReference type="ARBA" id="ARBA00022475"/>
    </source>
</evidence>
<feature type="transmembrane region" description="Helical" evidence="10">
    <location>
        <begin position="166"/>
        <end position="185"/>
    </location>
</feature>
<keyword evidence="9 10" id="KW-0472">Membrane</keyword>
<evidence type="ECO:0000313" key="13">
    <source>
        <dbReference type="Proteomes" id="UP000252479"/>
    </source>
</evidence>
<dbReference type="GO" id="GO:0015920">
    <property type="term" value="P:lipopolysaccharide transport"/>
    <property type="evidence" value="ECO:0007669"/>
    <property type="project" value="TreeGrafter"/>
</dbReference>
<dbReference type="GO" id="GO:0043190">
    <property type="term" value="C:ATP-binding cassette (ABC) transporter complex"/>
    <property type="evidence" value="ECO:0007669"/>
    <property type="project" value="InterPro"/>
</dbReference>
<sequence>MNTKAISRNLYILYTLAHLKKKANIRGTFLGYLWWIIEPMMLIALYSYVVGMIFGHRGVDQILMIAIGVTLWKWWSSSLSTATTSFRRYKGIVCQVKMPLPILPTSEVFGESYMFCFAYLLLQTVLLFLGYIPDVFALVLTFAITMVSVSALSLFLAMLNVFVRDTAFLVGFGLRILFYITPIIYPASRVPESFRFLIELNPFAHLIGFYNNALIYTDKVNYTNMLYALFVSSLALFILNRVCRRITPQIIRNV</sequence>
<dbReference type="Pfam" id="PF01061">
    <property type="entry name" value="ABC2_membrane"/>
    <property type="match status" value="1"/>
</dbReference>
<dbReference type="AlphaFoldDB" id="A0A368LG46"/>
<evidence type="ECO:0000256" key="5">
    <source>
        <dbReference type="ARBA" id="ARBA00022597"/>
    </source>
</evidence>
<reference evidence="12 13" key="1">
    <citation type="journal article" date="2017" name="Elife">
        <title>Extensive horizontal gene transfer in cheese-associated bacteria.</title>
        <authorList>
            <person name="Bonham K.S."/>
            <person name="Wolfe B.E."/>
            <person name="Dutton R.J."/>
        </authorList>
    </citation>
    <scope>NUCLEOTIDE SEQUENCE [LARGE SCALE GENOMIC DNA]</scope>
    <source>
        <strain evidence="12 13">JB196</strain>
    </source>
</reference>